<dbReference type="Gene3D" id="3.30.40.10">
    <property type="entry name" value="Zinc/RING finger domain, C3HC4 (zinc finger)"/>
    <property type="match status" value="1"/>
</dbReference>
<dbReference type="Proteomes" id="UP000601435">
    <property type="component" value="Unassembled WGS sequence"/>
</dbReference>
<dbReference type="OrthoDB" id="10064100at2759"/>
<dbReference type="GO" id="GO:0016567">
    <property type="term" value="P:protein ubiquitination"/>
    <property type="evidence" value="ECO:0007669"/>
    <property type="project" value="InterPro"/>
</dbReference>
<feature type="non-terminal residue" evidence="3">
    <location>
        <position position="342"/>
    </location>
</feature>
<feature type="region of interest" description="Disordered" evidence="1">
    <location>
        <begin position="232"/>
        <end position="342"/>
    </location>
</feature>
<sequence length="342" mass="37313">SLMPLYAINASRGVRFHGVPPRGAQICRLPARYSHEASDEDEELDWPAQSEASDSSQSVNDFVLNPPDGMSEVDSGSAASPTVSRHSSTYELPRFGLADSDLSETDFLGVGEETDDSDSESDLSNVHEVDLEDDEEIQEIPNPPQLPSVAEERLQEVWPLGEAAFGIFLCPITHDVMTDPVVCADGYTYERTAISRWFETSRKSPVTGQSLPHVEMVPNQSVRTLLKTLIDMSDKPQESSSRRASAESPEKSNEETPATEKDSKQPETELQARLQMISMSGQMSRDNSGDEKPCLCRPSSSVDTETDLVRGSSSSSSSSSSSGQQSERRRGSSESRISALTT</sequence>
<feature type="domain" description="U-box" evidence="2">
    <location>
        <begin position="163"/>
        <end position="236"/>
    </location>
</feature>
<dbReference type="PANTHER" id="PTHR46573:SF1">
    <property type="entry name" value="WD REPEAT, SAM AND U-BOX DOMAIN-CONTAINING PROTEIN 1"/>
    <property type="match status" value="1"/>
</dbReference>
<gene>
    <name evidence="3" type="primary">PUB36</name>
    <name evidence="3" type="ORF">SNEC2469_LOCUS14062</name>
</gene>
<dbReference type="InterPro" id="IPR052085">
    <property type="entry name" value="WD-SAM-U-box"/>
</dbReference>
<dbReference type="InterPro" id="IPR003613">
    <property type="entry name" value="Ubox_domain"/>
</dbReference>
<dbReference type="Pfam" id="PF04564">
    <property type="entry name" value="U-box"/>
    <property type="match status" value="1"/>
</dbReference>
<keyword evidence="4" id="KW-1185">Reference proteome</keyword>
<dbReference type="SMART" id="SM00504">
    <property type="entry name" value="Ubox"/>
    <property type="match status" value="1"/>
</dbReference>
<evidence type="ECO:0000259" key="2">
    <source>
        <dbReference type="PROSITE" id="PS51698"/>
    </source>
</evidence>
<proteinExistence type="predicted"/>
<feature type="region of interest" description="Disordered" evidence="1">
    <location>
        <begin position="34"/>
        <end position="86"/>
    </location>
</feature>
<dbReference type="GO" id="GO:0004842">
    <property type="term" value="F:ubiquitin-protein transferase activity"/>
    <property type="evidence" value="ECO:0007669"/>
    <property type="project" value="InterPro"/>
</dbReference>
<dbReference type="EMBL" id="CAJNJA010022487">
    <property type="protein sequence ID" value="CAE7494212.1"/>
    <property type="molecule type" value="Genomic_DNA"/>
</dbReference>
<protein>
    <submittedName>
        <fullName evidence="3">PUB36 protein</fullName>
    </submittedName>
</protein>
<feature type="region of interest" description="Disordered" evidence="1">
    <location>
        <begin position="108"/>
        <end position="145"/>
    </location>
</feature>
<evidence type="ECO:0000256" key="1">
    <source>
        <dbReference type="SAM" id="MobiDB-lite"/>
    </source>
</evidence>
<feature type="compositionally biased region" description="Acidic residues" evidence="1">
    <location>
        <begin position="112"/>
        <end position="121"/>
    </location>
</feature>
<dbReference type="CDD" id="cd16655">
    <property type="entry name" value="RING-Ubox_WDSUB1-like"/>
    <property type="match status" value="1"/>
</dbReference>
<feature type="compositionally biased region" description="Polar residues" evidence="1">
    <location>
        <begin position="50"/>
        <end position="60"/>
    </location>
</feature>
<evidence type="ECO:0000313" key="4">
    <source>
        <dbReference type="Proteomes" id="UP000601435"/>
    </source>
</evidence>
<comment type="caution">
    <text evidence="3">The sequence shown here is derived from an EMBL/GenBank/DDBJ whole genome shotgun (WGS) entry which is preliminary data.</text>
</comment>
<dbReference type="AlphaFoldDB" id="A0A812SPN3"/>
<organism evidence="3 4">
    <name type="scientific">Symbiodinium necroappetens</name>
    <dbReference type="NCBI Taxonomy" id="1628268"/>
    <lineage>
        <taxon>Eukaryota</taxon>
        <taxon>Sar</taxon>
        <taxon>Alveolata</taxon>
        <taxon>Dinophyceae</taxon>
        <taxon>Suessiales</taxon>
        <taxon>Symbiodiniaceae</taxon>
        <taxon>Symbiodinium</taxon>
    </lineage>
</organism>
<feature type="compositionally biased region" description="Basic and acidic residues" evidence="1">
    <location>
        <begin position="232"/>
        <end position="267"/>
    </location>
</feature>
<feature type="compositionally biased region" description="Low complexity" evidence="1">
    <location>
        <begin position="310"/>
        <end position="325"/>
    </location>
</feature>
<dbReference type="SUPFAM" id="SSF57850">
    <property type="entry name" value="RING/U-box"/>
    <property type="match status" value="1"/>
</dbReference>
<dbReference type="InterPro" id="IPR013083">
    <property type="entry name" value="Znf_RING/FYVE/PHD"/>
</dbReference>
<feature type="compositionally biased region" description="Polar residues" evidence="1">
    <location>
        <begin position="277"/>
        <end position="286"/>
    </location>
</feature>
<evidence type="ECO:0000313" key="3">
    <source>
        <dbReference type="EMBL" id="CAE7494212.1"/>
    </source>
</evidence>
<dbReference type="PROSITE" id="PS51698">
    <property type="entry name" value="U_BOX"/>
    <property type="match status" value="1"/>
</dbReference>
<reference evidence="3" key="1">
    <citation type="submission" date="2021-02" db="EMBL/GenBank/DDBJ databases">
        <authorList>
            <person name="Dougan E. K."/>
            <person name="Rhodes N."/>
            <person name="Thang M."/>
            <person name="Chan C."/>
        </authorList>
    </citation>
    <scope>NUCLEOTIDE SEQUENCE</scope>
</reference>
<feature type="compositionally biased region" description="Polar residues" evidence="1">
    <location>
        <begin position="77"/>
        <end position="86"/>
    </location>
</feature>
<accession>A0A812SPN3</accession>
<name>A0A812SPN3_9DINO</name>
<dbReference type="PANTHER" id="PTHR46573">
    <property type="entry name" value="WD REPEAT, SAM AND U-BOX DOMAIN-CONTAINING PROTEIN 1"/>
    <property type="match status" value="1"/>
</dbReference>